<dbReference type="GO" id="GO:0016567">
    <property type="term" value="P:protein ubiquitination"/>
    <property type="evidence" value="ECO:0007669"/>
    <property type="project" value="UniProtKB-ARBA"/>
</dbReference>
<dbReference type="SUPFAM" id="SSF57850">
    <property type="entry name" value="RING/U-box"/>
    <property type="match status" value="1"/>
</dbReference>
<keyword evidence="4" id="KW-0479">Metal-binding</keyword>
<keyword evidence="7" id="KW-0862">Zinc</keyword>
<comment type="catalytic activity">
    <reaction evidence="1">
        <text>S-ubiquitinyl-[E2 ubiquitin-conjugating enzyme]-L-cysteine + [acceptor protein]-L-lysine = [E2 ubiquitin-conjugating enzyme]-L-cysteine + N(6)-ubiquitinyl-[acceptor protein]-L-lysine.</text>
        <dbReference type="EC" id="2.3.2.27"/>
    </reaction>
</comment>
<evidence type="ECO:0000313" key="13">
    <source>
        <dbReference type="Proteomes" id="UP001642360"/>
    </source>
</evidence>
<dbReference type="EMBL" id="CAUOFW020003947">
    <property type="protein sequence ID" value="CAK9162921.1"/>
    <property type="molecule type" value="Genomic_DNA"/>
</dbReference>
<keyword evidence="10" id="KW-0732">Signal</keyword>
<keyword evidence="6" id="KW-0833">Ubl conjugation pathway</keyword>
<evidence type="ECO:0000256" key="5">
    <source>
        <dbReference type="ARBA" id="ARBA00022771"/>
    </source>
</evidence>
<feature type="domain" description="RING-type" evidence="11">
    <location>
        <begin position="109"/>
        <end position="150"/>
    </location>
</feature>
<dbReference type="PROSITE" id="PS50089">
    <property type="entry name" value="ZF_RING_2"/>
    <property type="match status" value="1"/>
</dbReference>
<dbReference type="EC" id="2.3.2.27" evidence="2"/>
<dbReference type="GO" id="GO:0008270">
    <property type="term" value="F:zinc ion binding"/>
    <property type="evidence" value="ECO:0007669"/>
    <property type="project" value="UniProtKB-KW"/>
</dbReference>
<evidence type="ECO:0000256" key="9">
    <source>
        <dbReference type="SAM" id="MobiDB-lite"/>
    </source>
</evidence>
<keyword evidence="3" id="KW-0808">Transferase</keyword>
<dbReference type="Gene3D" id="3.30.40.10">
    <property type="entry name" value="Zinc/RING finger domain, C3HC4 (zinc finger)"/>
    <property type="match status" value="1"/>
</dbReference>
<dbReference type="GO" id="GO:0061630">
    <property type="term" value="F:ubiquitin protein ligase activity"/>
    <property type="evidence" value="ECO:0007669"/>
    <property type="project" value="UniProtKB-EC"/>
</dbReference>
<evidence type="ECO:0000259" key="11">
    <source>
        <dbReference type="PROSITE" id="PS50089"/>
    </source>
</evidence>
<comment type="caution">
    <text evidence="12">The sequence shown here is derived from an EMBL/GenBank/DDBJ whole genome shotgun (WGS) entry which is preliminary data.</text>
</comment>
<feature type="chain" id="PRO_5044850329" description="RING-type E3 ubiquitin transferase" evidence="10">
    <location>
        <begin position="30"/>
        <end position="211"/>
    </location>
</feature>
<evidence type="ECO:0000256" key="7">
    <source>
        <dbReference type="ARBA" id="ARBA00022833"/>
    </source>
</evidence>
<name>A0ABC8T0F8_9AQUA</name>
<dbReference type="FunFam" id="3.30.40.10:FF:000127">
    <property type="entry name" value="E3 ubiquitin-protein ligase RNF181"/>
    <property type="match status" value="1"/>
</dbReference>
<proteinExistence type="predicted"/>
<protein>
    <recommendedName>
        <fullName evidence="2">RING-type E3 ubiquitin transferase</fullName>
        <ecNumber evidence="2">2.3.2.27</ecNumber>
    </recommendedName>
</protein>
<evidence type="ECO:0000313" key="12">
    <source>
        <dbReference type="EMBL" id="CAK9162921.1"/>
    </source>
</evidence>
<evidence type="ECO:0000256" key="3">
    <source>
        <dbReference type="ARBA" id="ARBA00022679"/>
    </source>
</evidence>
<keyword evidence="5 8" id="KW-0863">Zinc-finger</keyword>
<dbReference type="Pfam" id="PF13639">
    <property type="entry name" value="zf-RING_2"/>
    <property type="match status" value="1"/>
</dbReference>
<evidence type="ECO:0000256" key="8">
    <source>
        <dbReference type="PROSITE-ProRule" id="PRU00175"/>
    </source>
</evidence>
<dbReference type="InterPro" id="IPR013083">
    <property type="entry name" value="Znf_RING/FYVE/PHD"/>
</dbReference>
<dbReference type="Proteomes" id="UP001642360">
    <property type="component" value="Unassembled WGS sequence"/>
</dbReference>
<evidence type="ECO:0000256" key="4">
    <source>
        <dbReference type="ARBA" id="ARBA00022723"/>
    </source>
</evidence>
<feature type="region of interest" description="Disordered" evidence="9">
    <location>
        <begin position="185"/>
        <end position="211"/>
    </location>
</feature>
<evidence type="ECO:0000256" key="2">
    <source>
        <dbReference type="ARBA" id="ARBA00012483"/>
    </source>
</evidence>
<dbReference type="PANTHER" id="PTHR15710:SF235">
    <property type="entry name" value="RING-H2 FINGER PROTEIN ATL79-LIKE"/>
    <property type="match status" value="1"/>
</dbReference>
<gene>
    <name evidence="12" type="ORF">ILEXP_LOCUS31882</name>
</gene>
<sequence length="211" mass="23340">MSSESTPPSQEARRTRIVLVPLILGFATAAPSQDHRQQQQQRAGQNTVAQENIMFISPSTNLTTMINGLGEFLEPLFHDLANKDGPLPASKASIEAMPVVKMMEEGAECTICLTEYEVGGEAKEMPCKHRYHSGCIEKWLGIHGSCPVCRYEMPVESNTKGGDVDEEGRRSVGDIEVHMYFEHFGTREDTHSDSNSGQRSESGDSMEVDNY</sequence>
<evidence type="ECO:0000256" key="1">
    <source>
        <dbReference type="ARBA" id="ARBA00000900"/>
    </source>
</evidence>
<dbReference type="InterPro" id="IPR001841">
    <property type="entry name" value="Znf_RING"/>
</dbReference>
<feature type="signal peptide" evidence="10">
    <location>
        <begin position="1"/>
        <end position="29"/>
    </location>
</feature>
<dbReference type="AlphaFoldDB" id="A0ABC8T0F8"/>
<reference evidence="12 13" key="1">
    <citation type="submission" date="2024-02" db="EMBL/GenBank/DDBJ databases">
        <authorList>
            <person name="Vignale AGUSTIN F."/>
            <person name="Sosa J E."/>
            <person name="Modenutti C."/>
        </authorList>
    </citation>
    <scope>NUCLEOTIDE SEQUENCE [LARGE SCALE GENOMIC DNA]</scope>
</reference>
<evidence type="ECO:0000256" key="10">
    <source>
        <dbReference type="SAM" id="SignalP"/>
    </source>
</evidence>
<evidence type="ECO:0000256" key="6">
    <source>
        <dbReference type="ARBA" id="ARBA00022786"/>
    </source>
</evidence>
<dbReference type="SMART" id="SM00184">
    <property type="entry name" value="RING"/>
    <property type="match status" value="1"/>
</dbReference>
<organism evidence="12 13">
    <name type="scientific">Ilex paraguariensis</name>
    <name type="common">yerba mate</name>
    <dbReference type="NCBI Taxonomy" id="185542"/>
    <lineage>
        <taxon>Eukaryota</taxon>
        <taxon>Viridiplantae</taxon>
        <taxon>Streptophyta</taxon>
        <taxon>Embryophyta</taxon>
        <taxon>Tracheophyta</taxon>
        <taxon>Spermatophyta</taxon>
        <taxon>Magnoliopsida</taxon>
        <taxon>eudicotyledons</taxon>
        <taxon>Gunneridae</taxon>
        <taxon>Pentapetalae</taxon>
        <taxon>asterids</taxon>
        <taxon>campanulids</taxon>
        <taxon>Aquifoliales</taxon>
        <taxon>Aquifoliaceae</taxon>
        <taxon>Ilex</taxon>
    </lineage>
</organism>
<dbReference type="PANTHER" id="PTHR15710">
    <property type="entry name" value="E3 UBIQUITIN-PROTEIN LIGASE PRAJA"/>
    <property type="match status" value="1"/>
</dbReference>
<accession>A0ABC8T0F8</accession>
<keyword evidence="13" id="KW-1185">Reference proteome</keyword>